<evidence type="ECO:0000256" key="9">
    <source>
        <dbReference type="ARBA" id="ARBA00038158"/>
    </source>
</evidence>
<dbReference type="GO" id="GO:0032259">
    <property type="term" value="P:methylation"/>
    <property type="evidence" value="ECO:0007669"/>
    <property type="project" value="UniProtKB-KW"/>
</dbReference>
<dbReference type="PhylomeDB" id="B8M027"/>
<dbReference type="OrthoDB" id="2013972at2759"/>
<dbReference type="CDD" id="cd02440">
    <property type="entry name" value="AdoMet_MTases"/>
    <property type="match status" value="1"/>
</dbReference>
<evidence type="ECO:0000256" key="10">
    <source>
        <dbReference type="ARBA" id="ARBA00041581"/>
    </source>
</evidence>
<keyword evidence="8" id="KW-0539">Nucleus</keyword>
<evidence type="ECO:0000256" key="5">
    <source>
        <dbReference type="ARBA" id="ARBA00022969"/>
    </source>
</evidence>
<dbReference type="Proteomes" id="UP000001745">
    <property type="component" value="Unassembled WGS sequence"/>
</dbReference>
<dbReference type="InParanoid" id="B8M027"/>
<evidence type="ECO:0000256" key="12">
    <source>
        <dbReference type="SAM" id="MobiDB-lite"/>
    </source>
</evidence>
<dbReference type="InterPro" id="IPR029063">
    <property type="entry name" value="SAM-dependent_MTases_sf"/>
</dbReference>
<comment type="similarity">
    <text evidence="9">Belongs to the methyltransferase superfamily. LaeA methyltransferase family.</text>
</comment>
<comment type="subcellular location">
    <subcellularLocation>
        <location evidence="1">Nucleus</location>
    </subcellularLocation>
</comment>
<keyword evidence="6" id="KW-0805">Transcription regulation</keyword>
<dbReference type="RefSeq" id="XP_002477922.1">
    <property type="nucleotide sequence ID" value="XM_002477877.1"/>
</dbReference>
<evidence type="ECO:0000256" key="2">
    <source>
        <dbReference type="ARBA" id="ARBA00022603"/>
    </source>
</evidence>
<evidence type="ECO:0000256" key="1">
    <source>
        <dbReference type="ARBA" id="ARBA00004123"/>
    </source>
</evidence>
<dbReference type="GO" id="GO:0008168">
    <property type="term" value="F:methyltransferase activity"/>
    <property type="evidence" value="ECO:0007669"/>
    <property type="project" value="UniProtKB-KW"/>
</dbReference>
<dbReference type="eggNOG" id="ENOG502QQMC">
    <property type="taxonomic scope" value="Eukaryota"/>
</dbReference>
<protein>
    <recommendedName>
        <fullName evidence="10">Velvet complex subunit laeA</fullName>
    </recommendedName>
</protein>
<dbReference type="SUPFAM" id="SSF53335">
    <property type="entry name" value="S-adenosyl-L-methionine-dependent methyltransferases"/>
    <property type="match status" value="1"/>
</dbReference>
<reference evidence="14" key="1">
    <citation type="journal article" date="2015" name="Genome Announc.">
        <title>Genome sequence of the AIDS-associated pathogen Penicillium marneffei (ATCC18224) and its near taxonomic relative Talaromyces stipitatus (ATCC10500).</title>
        <authorList>
            <person name="Nierman W.C."/>
            <person name="Fedorova-Abrams N.D."/>
            <person name="Andrianopoulos A."/>
        </authorList>
    </citation>
    <scope>NUCLEOTIDE SEQUENCE [LARGE SCALE GENOMIC DNA]</scope>
    <source>
        <strain evidence="14">ATCC 10500 / CBS 375.48 / QM 6759 / NRRL 1006</strain>
    </source>
</reference>
<dbReference type="VEuPathDB" id="FungiDB:TSTA_081920"/>
<dbReference type="AlphaFoldDB" id="B8M027"/>
<dbReference type="GeneID" id="8104830"/>
<sequence length="342" mass="40033">MEDKISGRSCNHILPEQHPPHTENGRTYHGYRRGIYMWPCDEQEQDRLDLLHKVITEARIGDGLLYAPHPSNARVLDLGCGTGIWAIDVANKYPEAFVVGVDLTKIQPFNRPRNCDFYAPRDFEDQWALGEDHWDVIHMQMGCGSVSSWSSLYRRVFMHLRPGGWFEQVEIDFTPRCEDGSLEYTSMHKWYRWLQKAMEMSWRPIGHSVRETVSALENQGFININHQVVGLPMNPWHTDEHEKEVGRWYNLAILESVETLSLAPFCRVLGFSPEDVRRLATDVKNEANNKKLHDWLRFHWVHLEDDIAREYGYDQADDDQLKILGLAYTDAEEEWHRTHSQM</sequence>
<dbReference type="PANTHER" id="PTHR43591:SF30">
    <property type="entry name" value="PROTEIN-METHIONINE METHYLTRANSFERASE LAEA"/>
    <property type="match status" value="1"/>
</dbReference>
<dbReference type="HOGENOM" id="CLU_010595_2_0_1"/>
<evidence type="ECO:0000313" key="13">
    <source>
        <dbReference type="EMBL" id="EED20959.1"/>
    </source>
</evidence>
<evidence type="ECO:0000313" key="14">
    <source>
        <dbReference type="Proteomes" id="UP000001745"/>
    </source>
</evidence>
<dbReference type="OMA" id="EEWHRTH"/>
<accession>B8M027</accession>
<name>B8M027_TALSN</name>
<gene>
    <name evidence="13" type="ORF">TSTA_081920</name>
</gene>
<dbReference type="EMBL" id="EQ962653">
    <property type="protein sequence ID" value="EED20959.1"/>
    <property type="molecule type" value="Genomic_DNA"/>
</dbReference>
<evidence type="ECO:0000256" key="8">
    <source>
        <dbReference type="ARBA" id="ARBA00023242"/>
    </source>
</evidence>
<feature type="region of interest" description="Disordered" evidence="12">
    <location>
        <begin position="1"/>
        <end position="26"/>
    </location>
</feature>
<keyword evidence="3" id="KW-0808">Transferase</keyword>
<keyword evidence="2" id="KW-0489">Methyltransferase</keyword>
<evidence type="ECO:0000256" key="11">
    <source>
        <dbReference type="ARBA" id="ARBA00047870"/>
    </source>
</evidence>
<evidence type="ECO:0000256" key="7">
    <source>
        <dbReference type="ARBA" id="ARBA00023163"/>
    </source>
</evidence>
<organism evidence="13 14">
    <name type="scientific">Talaromyces stipitatus (strain ATCC 10500 / CBS 375.48 / QM 6759 / NRRL 1006)</name>
    <name type="common">Penicillium stipitatum</name>
    <dbReference type="NCBI Taxonomy" id="441959"/>
    <lineage>
        <taxon>Eukaryota</taxon>
        <taxon>Fungi</taxon>
        <taxon>Dikarya</taxon>
        <taxon>Ascomycota</taxon>
        <taxon>Pezizomycotina</taxon>
        <taxon>Eurotiomycetes</taxon>
        <taxon>Eurotiomycetidae</taxon>
        <taxon>Eurotiales</taxon>
        <taxon>Trichocomaceae</taxon>
        <taxon>Talaromyces</taxon>
        <taxon>Talaromyces sect. Talaromyces</taxon>
    </lineage>
</organism>
<keyword evidence="4" id="KW-0949">S-adenosyl-L-methionine</keyword>
<keyword evidence="7" id="KW-0804">Transcription</keyword>
<dbReference type="PANTHER" id="PTHR43591">
    <property type="entry name" value="METHYLTRANSFERASE"/>
    <property type="match status" value="1"/>
</dbReference>
<dbReference type="STRING" id="441959.B8M027"/>
<keyword evidence="5" id="KW-0749">Sporulation</keyword>
<dbReference type="GO" id="GO:0005634">
    <property type="term" value="C:nucleus"/>
    <property type="evidence" value="ECO:0007669"/>
    <property type="project" value="UniProtKB-SubCell"/>
</dbReference>
<proteinExistence type="inferred from homology"/>
<dbReference type="Pfam" id="PF13489">
    <property type="entry name" value="Methyltransf_23"/>
    <property type="match status" value="1"/>
</dbReference>
<evidence type="ECO:0000256" key="4">
    <source>
        <dbReference type="ARBA" id="ARBA00022691"/>
    </source>
</evidence>
<comment type="catalytic activity">
    <reaction evidence="11">
        <text>L-methionyl-[protein] + S-adenosyl-L-methionine = S-methyl-L-methionyl-[protein] + S-adenosyl-L-homocysteine</text>
        <dbReference type="Rhea" id="RHEA:60560"/>
        <dbReference type="Rhea" id="RHEA-COMP:12313"/>
        <dbReference type="Rhea" id="RHEA-COMP:15592"/>
        <dbReference type="ChEBI" id="CHEBI:16044"/>
        <dbReference type="ChEBI" id="CHEBI:57856"/>
        <dbReference type="ChEBI" id="CHEBI:59789"/>
        <dbReference type="ChEBI" id="CHEBI:142742"/>
    </reaction>
    <physiologicalReaction direction="left-to-right" evidence="11">
        <dbReference type="Rhea" id="RHEA:60561"/>
    </physiologicalReaction>
</comment>
<evidence type="ECO:0000256" key="3">
    <source>
        <dbReference type="ARBA" id="ARBA00022679"/>
    </source>
</evidence>
<keyword evidence="14" id="KW-1185">Reference proteome</keyword>
<dbReference type="Gene3D" id="3.40.50.150">
    <property type="entry name" value="Vaccinia Virus protein VP39"/>
    <property type="match status" value="1"/>
</dbReference>
<evidence type="ECO:0000256" key="6">
    <source>
        <dbReference type="ARBA" id="ARBA00023015"/>
    </source>
</evidence>
<dbReference type="GO" id="GO:0030435">
    <property type="term" value="P:sporulation resulting in formation of a cellular spore"/>
    <property type="evidence" value="ECO:0007669"/>
    <property type="project" value="UniProtKB-KW"/>
</dbReference>